<evidence type="ECO:0000313" key="2">
    <source>
        <dbReference type="EMBL" id="RLL94398.1"/>
    </source>
</evidence>
<dbReference type="AlphaFoldDB" id="A0A421CWV9"/>
<feature type="region of interest" description="Disordered" evidence="1">
    <location>
        <begin position="404"/>
        <end position="424"/>
    </location>
</feature>
<dbReference type="EMBL" id="NIDN02000208">
    <property type="protein sequence ID" value="RLL94398.1"/>
    <property type="molecule type" value="Genomic_DNA"/>
</dbReference>
<accession>A0A421CWV9</accession>
<evidence type="ECO:0000313" key="3">
    <source>
        <dbReference type="Proteomes" id="UP000215289"/>
    </source>
</evidence>
<evidence type="ECO:0000256" key="1">
    <source>
        <dbReference type="SAM" id="MobiDB-lite"/>
    </source>
</evidence>
<feature type="region of interest" description="Disordered" evidence="1">
    <location>
        <begin position="442"/>
        <end position="461"/>
    </location>
</feature>
<keyword evidence="3" id="KW-1185">Reference proteome</keyword>
<protein>
    <submittedName>
        <fullName evidence="2">Uncharacterized protein</fullName>
    </submittedName>
</protein>
<organism evidence="2 3">
    <name type="scientific">Aspergillus turcosus</name>
    <dbReference type="NCBI Taxonomy" id="1245748"/>
    <lineage>
        <taxon>Eukaryota</taxon>
        <taxon>Fungi</taxon>
        <taxon>Dikarya</taxon>
        <taxon>Ascomycota</taxon>
        <taxon>Pezizomycotina</taxon>
        <taxon>Eurotiomycetes</taxon>
        <taxon>Eurotiomycetidae</taxon>
        <taxon>Eurotiales</taxon>
        <taxon>Aspergillaceae</taxon>
        <taxon>Aspergillus</taxon>
        <taxon>Aspergillus subgen. Fumigati</taxon>
    </lineage>
</organism>
<proteinExistence type="predicted"/>
<reference evidence="2 3" key="1">
    <citation type="submission" date="2018-08" db="EMBL/GenBank/DDBJ databases">
        <title>Draft genome sequences of two Aspergillus turcosus clinical strains isolated from bronchoalveolar lavage fluid: one azole-susceptible and the other azole-resistant.</title>
        <authorList>
            <person name="Parent-Michaud M."/>
            <person name="Dufresne P.J."/>
            <person name="Fournier E."/>
            <person name="Martineau C."/>
            <person name="Moreira S."/>
            <person name="Perkins V."/>
            <person name="De Repentigny L."/>
            <person name="Dufresne S.F."/>
        </authorList>
    </citation>
    <scope>NUCLEOTIDE SEQUENCE [LARGE SCALE GENOMIC DNA]</scope>
    <source>
        <strain evidence="2">HMR AF 1038</strain>
    </source>
</reference>
<comment type="caution">
    <text evidence="2">The sequence shown here is derived from an EMBL/GenBank/DDBJ whole genome shotgun (WGS) entry which is preliminary data.</text>
</comment>
<sequence length="496" mass="56515">MDVFPLSPEFECEDPFETTVGVADIEATDDEDLPWADQKAEEITAAERQSFDQLMDEFAKGFDPDSLTREIMATLPLLEDDLFPSSFGHLLILLLQTDGKIETAQVKLVRWLRARYPIALCEPTETQLVDETFFMSEIEMLRRLLSTLRGDDNKAIYWISSRPFEIGKSCQTLEASIRVIRAFERDMRSATEEVDEERHFYNDLPVGTERTVLASMRAQRCDSSQASIGWNNYLSSEIEFTKCHQFFKHYVIEHDPDKARGFGWLPPKHIKVPRSSATDVDLVDVSDWPLNDHQREVMSLMFKVAQWLGLARGLAAVHLFCDVARNFTMHKPSEKPTASYILFMQKLAEVRLCPSSIKSQVPTPFPYDDKDYADRNREYFIDSWRSAKILVLCQVEMSSFLKKKRGKKKEGNSNHGVSGRHASKGMKIRMVTEFPEIHGSLAGDWEGNRTQNTANKTGPLAIPSASLPAEETTLNHPASPEEEQLVYHFAGYARSI</sequence>
<gene>
    <name evidence="2" type="ORF">CFD26_103811</name>
</gene>
<dbReference type="Proteomes" id="UP000215289">
    <property type="component" value="Unassembled WGS sequence"/>
</dbReference>
<dbReference type="OrthoDB" id="4183264at2759"/>
<name>A0A421CWV9_9EURO</name>